<dbReference type="AlphaFoldDB" id="A0A0F9KL65"/>
<reference evidence="1" key="1">
    <citation type="journal article" date="2015" name="Nature">
        <title>Complex archaea that bridge the gap between prokaryotes and eukaryotes.</title>
        <authorList>
            <person name="Spang A."/>
            <person name="Saw J.H."/>
            <person name="Jorgensen S.L."/>
            <person name="Zaremba-Niedzwiedzka K."/>
            <person name="Martijn J."/>
            <person name="Lind A.E."/>
            <person name="van Eijk R."/>
            <person name="Schleper C."/>
            <person name="Guy L."/>
            <person name="Ettema T.J."/>
        </authorList>
    </citation>
    <scope>NUCLEOTIDE SEQUENCE</scope>
</reference>
<name>A0A0F9KL65_9ZZZZ</name>
<protein>
    <submittedName>
        <fullName evidence="1">Uncharacterized protein</fullName>
    </submittedName>
</protein>
<dbReference type="EMBL" id="LAZR01007798">
    <property type="protein sequence ID" value="KKM82864.1"/>
    <property type="molecule type" value="Genomic_DNA"/>
</dbReference>
<gene>
    <name evidence="1" type="ORF">LCGC14_1315220</name>
</gene>
<proteinExistence type="predicted"/>
<evidence type="ECO:0000313" key="1">
    <source>
        <dbReference type="EMBL" id="KKM82864.1"/>
    </source>
</evidence>
<organism evidence="1">
    <name type="scientific">marine sediment metagenome</name>
    <dbReference type="NCBI Taxonomy" id="412755"/>
    <lineage>
        <taxon>unclassified sequences</taxon>
        <taxon>metagenomes</taxon>
        <taxon>ecological metagenomes</taxon>
    </lineage>
</organism>
<comment type="caution">
    <text evidence="1">The sequence shown here is derived from an EMBL/GenBank/DDBJ whole genome shotgun (WGS) entry which is preliminary data.</text>
</comment>
<accession>A0A0F9KL65</accession>
<sequence>MKLFEIANPVLIYAKLNSIAQHLMALDIEPTADKLASYTNMPRADIDRTLMWMENKGRAFEQPKRPLERDAHRLLAAYHWWKDQKGERTLQALAKKANLNPSEVHRVVQNNLEGIQHYIPGFKPSWLPALLKLWKNLPDEEKARYLELGYKEVSGEQHGMASADQVSQYLKQNHKIAVERRVIDKYLERPEMQHLDRYRVRGSFGRG</sequence>